<dbReference type="FunFam" id="3.20.20.70:FF:000132">
    <property type="entry name" value="FMN dependent dehydrogenase"/>
    <property type="match status" value="1"/>
</dbReference>
<feature type="binding site" evidence="7">
    <location>
        <begin position="314"/>
        <end position="318"/>
    </location>
    <ligand>
        <name>FMN</name>
        <dbReference type="ChEBI" id="CHEBI:58210"/>
    </ligand>
</feature>
<dbReference type="InterPro" id="IPR037350">
    <property type="entry name" value="LMO_FMN"/>
</dbReference>
<evidence type="ECO:0000256" key="3">
    <source>
        <dbReference type="ARBA" id="ARBA00022643"/>
    </source>
</evidence>
<dbReference type="OrthoDB" id="9770452at2"/>
<dbReference type="InterPro" id="IPR000262">
    <property type="entry name" value="FMN-dep_DH"/>
</dbReference>
<feature type="binding site" evidence="7">
    <location>
        <position position="281"/>
    </location>
    <ligand>
        <name>FMN</name>
        <dbReference type="ChEBI" id="CHEBI:58210"/>
    </ligand>
</feature>
<accession>A0A1I6EZG6</accession>
<dbReference type="Proteomes" id="UP000198583">
    <property type="component" value="Unassembled WGS sequence"/>
</dbReference>
<dbReference type="RefSeq" id="WP_093599092.1">
    <property type="nucleotide sequence ID" value="NZ_FOYL01000006.1"/>
</dbReference>
<evidence type="ECO:0000313" key="10">
    <source>
        <dbReference type="Proteomes" id="UP000198583"/>
    </source>
</evidence>
<feature type="binding site" evidence="7">
    <location>
        <position position="127"/>
    </location>
    <ligand>
        <name>FMN</name>
        <dbReference type="ChEBI" id="CHEBI:58210"/>
    </ligand>
</feature>
<feature type="binding site" evidence="7">
    <location>
        <begin position="98"/>
        <end position="100"/>
    </location>
    <ligand>
        <name>FMN</name>
        <dbReference type="ChEBI" id="CHEBI:58210"/>
    </ligand>
</feature>
<evidence type="ECO:0000256" key="6">
    <source>
        <dbReference type="PIRSR" id="PIRSR000138-1"/>
    </source>
</evidence>
<evidence type="ECO:0000256" key="1">
    <source>
        <dbReference type="ARBA" id="ARBA00001917"/>
    </source>
</evidence>
<feature type="active site" description="Proton acceptor" evidence="6">
    <location>
        <position position="283"/>
    </location>
</feature>
<dbReference type="PANTHER" id="PTHR10578">
    <property type="entry name" value="S -2-HYDROXY-ACID OXIDASE-RELATED"/>
    <property type="match status" value="1"/>
</dbReference>
<feature type="binding site" evidence="7">
    <location>
        <begin position="337"/>
        <end position="338"/>
    </location>
    <ligand>
        <name>FMN</name>
        <dbReference type="ChEBI" id="CHEBI:58210"/>
    </ligand>
</feature>
<reference evidence="10" key="1">
    <citation type="submission" date="2016-10" db="EMBL/GenBank/DDBJ databases">
        <authorList>
            <person name="Varghese N."/>
            <person name="Submissions S."/>
        </authorList>
    </citation>
    <scope>NUCLEOTIDE SEQUENCE [LARGE SCALE GENOMIC DNA]</scope>
    <source>
        <strain evidence="10">DSM 44232</strain>
    </source>
</reference>
<dbReference type="InterPro" id="IPR012133">
    <property type="entry name" value="Alpha-hydoxy_acid_DH_FMN"/>
</dbReference>
<dbReference type="CDD" id="cd03332">
    <property type="entry name" value="LMO_FMN"/>
    <property type="match status" value="1"/>
</dbReference>
<evidence type="ECO:0000256" key="2">
    <source>
        <dbReference type="ARBA" id="ARBA00022630"/>
    </source>
</evidence>
<feature type="binding site" evidence="7">
    <location>
        <position position="286"/>
    </location>
    <ligand>
        <name>glyoxylate</name>
        <dbReference type="ChEBI" id="CHEBI:36655"/>
    </ligand>
</feature>
<keyword evidence="10" id="KW-1185">Reference proteome</keyword>
<evidence type="ECO:0000256" key="4">
    <source>
        <dbReference type="ARBA" id="ARBA00023002"/>
    </source>
</evidence>
<dbReference type="PIRSF" id="PIRSF000138">
    <property type="entry name" value="Al-hdrx_acd_dh"/>
    <property type="match status" value="1"/>
</dbReference>
<dbReference type="PROSITE" id="PS00557">
    <property type="entry name" value="FMN_HYDROXY_ACID_DH_1"/>
    <property type="match status" value="1"/>
</dbReference>
<feature type="binding site" evidence="7">
    <location>
        <position position="259"/>
    </location>
    <ligand>
        <name>FMN</name>
        <dbReference type="ChEBI" id="CHEBI:58210"/>
    </ligand>
</feature>
<comment type="cofactor">
    <cofactor evidence="1">
        <name>FMN</name>
        <dbReference type="ChEBI" id="CHEBI:58210"/>
    </cofactor>
</comment>
<keyword evidence="9" id="KW-0413">Isomerase</keyword>
<feature type="binding site" evidence="7">
    <location>
        <position position="151"/>
    </location>
    <ligand>
        <name>glyoxylate</name>
        <dbReference type="ChEBI" id="CHEBI:36655"/>
    </ligand>
</feature>
<dbReference type="InterPro" id="IPR037396">
    <property type="entry name" value="FMN_HAD"/>
</dbReference>
<dbReference type="GO" id="GO:0016491">
    <property type="term" value="F:oxidoreductase activity"/>
    <property type="evidence" value="ECO:0007669"/>
    <property type="project" value="UniProtKB-KW"/>
</dbReference>
<feature type="binding site" evidence="7">
    <location>
        <position position="186"/>
    </location>
    <ligand>
        <name>glyoxylate</name>
        <dbReference type="ChEBI" id="CHEBI:36655"/>
    </ligand>
</feature>
<dbReference type="AlphaFoldDB" id="A0A1I6EZG6"/>
<dbReference type="PANTHER" id="PTHR10578:SF143">
    <property type="entry name" value="FMN-DEPENDENT ALPHA-HYDROXY ACID DEHYDROGENASE PB1A11.03"/>
    <property type="match status" value="1"/>
</dbReference>
<feature type="binding site" evidence="7">
    <location>
        <position position="149"/>
    </location>
    <ligand>
        <name>FMN</name>
        <dbReference type="ChEBI" id="CHEBI:58210"/>
    </ligand>
</feature>
<dbReference type="STRING" id="84724.SAMN04488564_106437"/>
<dbReference type="GO" id="GO:0010181">
    <property type="term" value="F:FMN binding"/>
    <property type="evidence" value="ECO:0007669"/>
    <property type="project" value="InterPro"/>
</dbReference>
<keyword evidence="2 7" id="KW-0285">Flavoprotein</keyword>
<comment type="similarity">
    <text evidence="5">Belongs to the FMN-dependent alpha-hydroxy acid dehydrogenase family.</text>
</comment>
<dbReference type="PROSITE" id="PS51349">
    <property type="entry name" value="FMN_HYDROXY_ACID_DH_2"/>
    <property type="match status" value="1"/>
</dbReference>
<organism evidence="9 10">
    <name type="scientific">Lentzea waywayandensis</name>
    <dbReference type="NCBI Taxonomy" id="84724"/>
    <lineage>
        <taxon>Bacteria</taxon>
        <taxon>Bacillati</taxon>
        <taxon>Actinomycetota</taxon>
        <taxon>Actinomycetes</taxon>
        <taxon>Pseudonocardiales</taxon>
        <taxon>Pseudonocardiaceae</taxon>
        <taxon>Lentzea</taxon>
    </lineage>
</organism>
<feature type="domain" description="FMN hydroxy acid dehydrogenase" evidence="8">
    <location>
        <begin position="19"/>
        <end position="386"/>
    </location>
</feature>
<dbReference type="Pfam" id="PF01070">
    <property type="entry name" value="FMN_dh"/>
    <property type="match status" value="1"/>
</dbReference>
<evidence type="ECO:0000256" key="7">
    <source>
        <dbReference type="PIRSR" id="PIRSR000138-2"/>
    </source>
</evidence>
<sequence>MTSFAAYQNEIYLQGLGGAVPPFTTDPDALEQSARDRLGPGPFWYVAGGAGSSATVRANREAFDRVRIVPRMLTNATERHLGVTVLGTELPAPVMLAPVGVQSILHPDGELATARAAAELGVPMVLSTASSHTIEEVAEASGDGPRWYQLYWPNDPDVCASLLDRARKAGYTALVVTLDTWTLAWRPHDLDQAYLPFLRGVGTAIPFSDPVFRAGLQKSPEEDLPMAILRWVQLFTGTDKSWDQLAFLREHWDGPIVLKGIQHADDARKAVEYGMDGVVVSNHGGRQVDGAVGSLDALPSIVEAVGEQVDVLFDSGIRTGADIVKALALGAKAVMVGRPFAYGLAHGGQVGVKHVLRSLLADFDLTLGLSGHRSPADLGPDALRFS</sequence>
<evidence type="ECO:0000259" key="8">
    <source>
        <dbReference type="PROSITE" id="PS51349"/>
    </source>
</evidence>
<dbReference type="SUPFAM" id="SSF51395">
    <property type="entry name" value="FMN-linked oxidoreductases"/>
    <property type="match status" value="1"/>
</dbReference>
<name>A0A1I6EZG6_9PSEU</name>
<dbReference type="GO" id="GO:0016853">
    <property type="term" value="F:isomerase activity"/>
    <property type="evidence" value="ECO:0007669"/>
    <property type="project" value="UniProtKB-KW"/>
</dbReference>
<keyword evidence="4" id="KW-0560">Oxidoreductase</keyword>
<gene>
    <name evidence="9" type="ORF">SAMN04488564_106437</name>
</gene>
<keyword evidence="3 7" id="KW-0288">FMN</keyword>
<evidence type="ECO:0000313" key="9">
    <source>
        <dbReference type="EMBL" id="SFR22987.1"/>
    </source>
</evidence>
<evidence type="ECO:0000256" key="5">
    <source>
        <dbReference type="ARBA" id="ARBA00024042"/>
    </source>
</evidence>
<dbReference type="Gene3D" id="3.20.20.70">
    <property type="entry name" value="Aldolase class I"/>
    <property type="match status" value="1"/>
</dbReference>
<dbReference type="InterPro" id="IPR008259">
    <property type="entry name" value="FMN_hydac_DH_AS"/>
</dbReference>
<proteinExistence type="inferred from homology"/>
<dbReference type="EMBL" id="FOYL01000006">
    <property type="protein sequence ID" value="SFR22987.1"/>
    <property type="molecule type" value="Genomic_DNA"/>
</dbReference>
<feature type="binding site" evidence="7">
    <location>
        <position position="283"/>
    </location>
    <ligand>
        <name>glyoxylate</name>
        <dbReference type="ChEBI" id="CHEBI:36655"/>
    </ligand>
</feature>
<protein>
    <submittedName>
        <fullName evidence="9">FMN-dependent dehydrogenase, includes L-lactate dehydrogenase and type II isopentenyl diphosphate isomerase</fullName>
    </submittedName>
</protein>
<feature type="binding site" evidence="7">
    <location>
        <position position="45"/>
    </location>
    <ligand>
        <name>glyoxylate</name>
        <dbReference type="ChEBI" id="CHEBI:36655"/>
    </ligand>
</feature>
<dbReference type="InterPro" id="IPR013785">
    <property type="entry name" value="Aldolase_TIM"/>
</dbReference>
<feature type="binding site" evidence="7">
    <location>
        <position position="177"/>
    </location>
    <ligand>
        <name>FMN</name>
        <dbReference type="ChEBI" id="CHEBI:58210"/>
    </ligand>
</feature>